<accession>A0ACC1I6V0</accession>
<dbReference type="Proteomes" id="UP001150581">
    <property type="component" value="Unassembled WGS sequence"/>
</dbReference>
<name>A0ACC1I6V0_9FUNG</name>
<reference evidence="1" key="1">
    <citation type="submission" date="2022-07" db="EMBL/GenBank/DDBJ databases">
        <title>Phylogenomic reconstructions and comparative analyses of Kickxellomycotina fungi.</title>
        <authorList>
            <person name="Reynolds N.K."/>
            <person name="Stajich J.E."/>
            <person name="Barry K."/>
            <person name="Grigoriev I.V."/>
            <person name="Crous P."/>
            <person name="Smith M.E."/>
        </authorList>
    </citation>
    <scope>NUCLEOTIDE SEQUENCE</scope>
    <source>
        <strain evidence="1">Benny 63K</strain>
    </source>
</reference>
<dbReference type="EMBL" id="JANBPG010001620">
    <property type="protein sequence ID" value="KAJ1889052.1"/>
    <property type="molecule type" value="Genomic_DNA"/>
</dbReference>
<comment type="caution">
    <text evidence="1">The sequence shown here is derived from an EMBL/GenBank/DDBJ whole genome shotgun (WGS) entry which is preliminary data.</text>
</comment>
<organism evidence="1 2">
    <name type="scientific">Kickxella alabastrina</name>
    <dbReference type="NCBI Taxonomy" id="61397"/>
    <lineage>
        <taxon>Eukaryota</taxon>
        <taxon>Fungi</taxon>
        <taxon>Fungi incertae sedis</taxon>
        <taxon>Zoopagomycota</taxon>
        <taxon>Kickxellomycotina</taxon>
        <taxon>Kickxellomycetes</taxon>
        <taxon>Kickxellales</taxon>
        <taxon>Kickxellaceae</taxon>
        <taxon>Kickxella</taxon>
    </lineage>
</organism>
<gene>
    <name evidence="1" type="primary">IML1_4</name>
    <name evidence="1" type="ORF">LPJ66_008243</name>
</gene>
<evidence type="ECO:0000313" key="1">
    <source>
        <dbReference type="EMBL" id="KAJ1889052.1"/>
    </source>
</evidence>
<evidence type="ECO:0000313" key="2">
    <source>
        <dbReference type="Proteomes" id="UP001150581"/>
    </source>
</evidence>
<sequence>MTTERMLHYGMRVDLVCLAPKPLFRPPVFRYKSLPVPPEKDQRWAMYLRTQGNLDTNAAKAAEISSGSPAADAAGDSGGYISAAAAAAAPAKERVSKGIAGPMTEAMLSVDPIMMDPLYFNEEYWENELLPYLTGSRFKSDTGHNNSGREQHSDASNAGAASLNRGGQPNRGSGSVIGVLLSDRDTAIEDIPRSINDLTLDEYPFFTPDIPAPDVDRRVVHCYFPYWVDCGFYNYTDERDVDRPDDFRPVCKMGDLSVNGVASYLHRPPTIPDLELRAMDTELASLLGLEAHLESSTESMVGEVLHSQLTRGDKSSSTEARHMASLSKDGLHGRSVRLATVSDREALKELFEKFDRRAIVGTDLASVAPSGELVYVAGTTHPNNSHMAASFTAAGLSFPGSGGIGTGSSEHRYPLSHTPGTIHATQPSALPSNASENWDDSNSHPHQQPHSHQNPQRHPDIRTSVSAEIGLSASADTAEHMLATVSTSASPSLHHGHLSKLPLDKFQSQSVSSSVPREAKLSGGVNSSTLRQRSSVFMRSSAQRKRPQLQQHNLAFKADTPEADVHADAAHSSLQQQSESRHPSSSADPSSEMTAPMAVAAVATVSSASDTAGNAKWRDATPDKAAQSGADRMVELPQSVNRAQYIQGGWEMATKDPLMIPQTPSGRSGVSESMTKQSHLDDHIRTFKGAAAGHDMGHQQQSIHYFNSGTVNPVATVQRHSALSSVLISDPEFQLTLPSGQQTVSASSVVAATAGTMGTALRSASTLPAVSGGHKGSSPQYGRTAWVSDRHSLTAQPTDLLQHWPRSRHYYSYNPCNPHTELLPNTVVSQRWALAFPTYWLVSSYTPKWRSLCTPASLPLVTDYRPKDLETFYTQYPYHVQTPDIDLYDSGNLPLDDYDEFAQFMTGHTATSASAVSTVGSGANIGAVSSGAVMSGSMTNSQKTDRLTRIRLKEMVYQRLAQGFQFINVGDSPPGTCKNAGNLLPRIGSRGVRTKLSGARPDSGDRMGSRGCNEPTSLSGSPHSSLLPAGAMQNSEKAVWLSNGRQIQKLKLQETNGPSLTPGIAVTRWERIKRFDQTDYKYRLQMWSRNNKMGYMPADLGFCYPHDEEVNWNNLDYLLLGYQPNLNKSAKYWRTRYILIPVDQLGNDTIVNTKSNPLLSVEDVRIANFEKFLDHILRMLRKDERKKLEDRFLGALPSDMIRSSAVFGNQASSEWGQPKQLQEQQPRQKSVAGVAPATSVVAGSSAQPPVQQSVHSTSTSVGADGKKTIGLNSLMPSALMQIRYTTMYPVPYLINQLYYYMNDNIFSDPSLPISLPTPAAPALGLHESLNVESPFAQLAYALQHPKAGVRLRNIRWHYVYFSSIFVGYQLVDWMLVNFEGVTRRSLAVAAGNRLMERGLFVSAQNKNSFMDGHHFYSFTDSVLAHKGQQLATTQQQVAATPARGAQSSLMSSIGLGDKMGRYGTSSNNPSPNASRPASRQGSKAPSMINEGDSATVSAATASMGASTSATPVATALSGTGTASKKHTLIKTSMSREMTHDLSDPWASEPQPVSKLRARTDTGGNIAAFSAAVTELASSKSAAHAGETDSGSSKPQREAGVVDNCNRPGRQQRLHTRESQAGRSSDGNVAADEHNATRSSGQVAPPSVGIEGIEYTRTPDVFPKLSARKSKRPLPKTLHQSRMFGLDLDQQRKSTRSEHCLVHLDAVQNPMTCFHLSINWLNCTNYRIDDMVRGWARMAERCGMRLVEAPRAQDTSIEDCHPFHSPIRINLGLPPPPVEGIFDDEWVSDFAYFGNSDSEPDISDDDGYNTDASEGSSESAKSVDSERVLLAQRARTVKRMSKCIPTYPFERELLEEQDFILDVEAEDSHPHTSMLNREYTFTRQKHEYTQYVHRSGTAFVQICGPGEFLWINNYLFTSHQTHLRPQQLNNHQQLQATATSQMSLGSYSMI</sequence>
<keyword evidence="2" id="KW-1185">Reference proteome</keyword>
<feature type="non-terminal residue" evidence="1">
    <location>
        <position position="1949"/>
    </location>
</feature>
<proteinExistence type="predicted"/>
<protein>
    <submittedName>
        <fullName evidence="1">Vacuolar membrane-associated protein iml1</fullName>
    </submittedName>
</protein>